<evidence type="ECO:0000313" key="3">
    <source>
        <dbReference type="Proteomes" id="UP001652432"/>
    </source>
</evidence>
<sequence length="89" mass="10650">MTTHEISNNVSRQVNLKDLNLRDEDNYEEIYSDEERKKLLKVVLNHPEDVIARMFVILFCMPLRLGEVRSIKWFDVDFENHTKGEKEKV</sequence>
<reference evidence="2 3" key="1">
    <citation type="journal article" date="2021" name="ISME Commun">
        <title>Automated analysis of genomic sequences facilitates high-throughput and comprehensive description of bacteria.</title>
        <authorList>
            <person name="Hitch T.C.A."/>
        </authorList>
    </citation>
    <scope>NUCLEOTIDE SEQUENCE [LARGE SCALE GENOMIC DNA]</scope>
    <source>
        <strain evidence="2 3">Sanger_18</strain>
    </source>
</reference>
<evidence type="ECO:0000313" key="2">
    <source>
        <dbReference type="EMBL" id="MCU6744971.1"/>
    </source>
</evidence>
<dbReference type="RefSeq" id="WP_262575085.1">
    <property type="nucleotide sequence ID" value="NZ_JAOQKJ010000008.1"/>
</dbReference>
<proteinExistence type="predicted"/>
<evidence type="ECO:0008006" key="4">
    <source>
        <dbReference type="Google" id="ProtNLM"/>
    </source>
</evidence>
<gene>
    <name evidence="2" type="ORF">OCV77_10760</name>
</gene>
<dbReference type="Gene3D" id="1.10.443.10">
    <property type="entry name" value="Intergrase catalytic core"/>
    <property type="match status" value="1"/>
</dbReference>
<keyword evidence="3" id="KW-1185">Reference proteome</keyword>
<protein>
    <recommendedName>
        <fullName evidence="4">Tyr recombinase domain-containing protein</fullName>
    </recommendedName>
</protein>
<dbReference type="EMBL" id="JAOQKJ010000008">
    <property type="protein sequence ID" value="MCU6744971.1"/>
    <property type="molecule type" value="Genomic_DNA"/>
</dbReference>
<dbReference type="Proteomes" id="UP001652432">
    <property type="component" value="Unassembled WGS sequence"/>
</dbReference>
<dbReference type="InterPro" id="IPR013762">
    <property type="entry name" value="Integrase-like_cat_sf"/>
</dbReference>
<accession>A0ABT2T542</accession>
<keyword evidence="1" id="KW-0233">DNA recombination</keyword>
<evidence type="ECO:0000256" key="1">
    <source>
        <dbReference type="ARBA" id="ARBA00023172"/>
    </source>
</evidence>
<dbReference type="SUPFAM" id="SSF56349">
    <property type="entry name" value="DNA breaking-rejoining enzymes"/>
    <property type="match status" value="1"/>
</dbReference>
<organism evidence="2 3">
    <name type="scientific">Suilimivivens aceti</name>
    <dbReference type="NCBI Taxonomy" id="2981774"/>
    <lineage>
        <taxon>Bacteria</taxon>
        <taxon>Bacillati</taxon>
        <taxon>Bacillota</taxon>
        <taxon>Clostridia</taxon>
        <taxon>Lachnospirales</taxon>
        <taxon>Lachnospiraceae</taxon>
        <taxon>Suilimivivens</taxon>
    </lineage>
</organism>
<name>A0ABT2T542_9FIRM</name>
<dbReference type="InterPro" id="IPR011010">
    <property type="entry name" value="DNA_brk_join_enz"/>
</dbReference>
<comment type="caution">
    <text evidence="2">The sequence shown here is derived from an EMBL/GenBank/DDBJ whole genome shotgun (WGS) entry which is preliminary data.</text>
</comment>